<organism>
    <name type="scientific">Branchiostoma floridae</name>
    <name type="common">Florida lancelet</name>
    <name type="synonym">Amphioxus</name>
    <dbReference type="NCBI Taxonomy" id="7739"/>
    <lineage>
        <taxon>Eukaryota</taxon>
        <taxon>Metazoa</taxon>
        <taxon>Chordata</taxon>
        <taxon>Cephalochordata</taxon>
        <taxon>Leptocardii</taxon>
        <taxon>Amphioxiformes</taxon>
        <taxon>Branchiostomatidae</taxon>
        <taxon>Branchiostoma</taxon>
    </lineage>
</organism>
<feature type="domain" description="Phosphagen kinase N-terminal" evidence="11">
    <location>
        <begin position="5"/>
        <end position="90"/>
    </location>
</feature>
<dbReference type="InterPro" id="IPR022413">
    <property type="entry name" value="ATP-guanido_PTrfase_N"/>
</dbReference>
<dbReference type="Pfam" id="PF00651">
    <property type="entry name" value="BTB"/>
    <property type="match status" value="1"/>
</dbReference>
<evidence type="ECO:0000256" key="7">
    <source>
        <dbReference type="PROSITE-ProRule" id="PRU00842"/>
    </source>
</evidence>
<dbReference type="eggNOG" id="KOG4441">
    <property type="taxonomic scope" value="Eukaryota"/>
</dbReference>
<dbReference type="Gene3D" id="1.25.40.420">
    <property type="match status" value="1"/>
</dbReference>
<dbReference type="Pfam" id="PF02807">
    <property type="entry name" value="ATP-gua_PtransN"/>
    <property type="match status" value="1"/>
</dbReference>
<keyword evidence="4 8" id="KW-0547">Nucleotide-binding</keyword>
<sequence>MAGTQIGTGVALQYPSWTSHHRCRGRKFLSRDLWEQLKDKKTSLTGFTINDVVRSGLLVPSSDNGVYAGDEECYRLYRDVYDPIIKEWHGISEIPVHVSNLDPRRLTSVIKNKAPILSTRCRVVRNLAGYGANVEQVFDRLCRGINAINMALLKHAQTEFSFHRKYGYLSSCPTNLGTGMRASVHMHVPNSLTETQFENTCCQLGLEVRGRHGAWFLQRLQDFRSEGHLVDVTLCAEGKEIPCHRLVLSAFAEYFQAMFSGAHSESKKDKIEIGGVSAEALELLVDIAYTSKFTVTIDNVQSLYEAANMLQVEHVEASCEDFLIGRLRPDTCLATWVLADKVSNTYLSAMARSFAFKFFEEVWTADDFLELPVEFLRMYISDDELHVKKEEEVIEAVMLWVRHDFEERQSHLKGLLECVRFSHVDQDYLKNIMETDKEFAEIPGIKELIKNQSVQARSCQIFRGEILLFGGITDGEDRLRMERTKPNCDIYRLDADCNCVLDTALPRSLHDSRGIAACVVNNDVIVTGGSMSLSQAWRYRPSDNSWTKLGSLRKRRHWHGMAVLQEKVYVVGGVKDEIRISDPEMMIRVPHRVFRKETEVYNELTDSWHVVAPLQQAVSSFGITTCCKKIYVFGGHTLRNGTSVVQCYDHTQNVWAFVTPSPYTLQDIKACTVNTKIYLVGGNLDQVLCYDPHEDLYEEMAKPIVVWESASATVCGSEIFITGGHDDEYLYQLNHGSCMVQWLYVHNDTMIRGPDLQFHCGDTSV</sequence>
<dbReference type="InterPro" id="IPR014746">
    <property type="entry name" value="Gln_synth/guanido_kin_cat_dom"/>
</dbReference>
<dbReference type="SUPFAM" id="SSF48034">
    <property type="entry name" value="Guanido kinase N-terminal domain"/>
    <property type="match status" value="1"/>
</dbReference>
<evidence type="ECO:0000313" key="13">
    <source>
        <dbReference type="EMBL" id="EEN62944.1"/>
    </source>
</evidence>
<dbReference type="PROSITE" id="PS00112">
    <property type="entry name" value="PHOSPHAGEN_KINASE"/>
    <property type="match status" value="1"/>
</dbReference>
<dbReference type="SUPFAM" id="SSF117281">
    <property type="entry name" value="Kelch motif"/>
    <property type="match status" value="1"/>
</dbReference>
<evidence type="ECO:0000256" key="5">
    <source>
        <dbReference type="ARBA" id="ARBA00022777"/>
    </source>
</evidence>
<dbReference type="SUPFAM" id="SSF55931">
    <property type="entry name" value="Glutamine synthetase/guanido kinase"/>
    <property type="match status" value="1"/>
</dbReference>
<dbReference type="PROSITE" id="PS51509">
    <property type="entry name" value="PHOSPHAGEN_KINASE_N"/>
    <property type="match status" value="1"/>
</dbReference>
<feature type="domain" description="Phosphagen kinase C-terminal" evidence="12">
    <location>
        <begin position="121"/>
        <end position="213"/>
    </location>
</feature>
<dbReference type="InterPro" id="IPR006652">
    <property type="entry name" value="Kelch_1"/>
</dbReference>
<evidence type="ECO:0000256" key="4">
    <source>
        <dbReference type="ARBA" id="ARBA00022741"/>
    </source>
</evidence>
<feature type="domain" description="BTB" evidence="10">
    <location>
        <begin position="230"/>
        <end position="297"/>
    </location>
</feature>
<dbReference type="Gene3D" id="3.30.590.10">
    <property type="entry name" value="Glutamine synthetase/guanido kinase, catalytic domain"/>
    <property type="match status" value="1"/>
</dbReference>
<gene>
    <name evidence="13" type="ORF">BRAFLDRAFT_91703</name>
</gene>
<comment type="similarity">
    <text evidence="7 9">Belongs to the ATP:guanido phosphotransferase family.</text>
</comment>
<keyword evidence="5 8" id="KW-0418">Kinase</keyword>
<dbReference type="Pfam" id="PF00217">
    <property type="entry name" value="ATP-gua_Ptrans"/>
    <property type="match status" value="1"/>
</dbReference>
<dbReference type="PANTHER" id="PTHR24412:SF272">
    <property type="entry name" value="KELCH-LIKE PROTEIN DIABLO"/>
    <property type="match status" value="1"/>
</dbReference>
<dbReference type="InterPro" id="IPR011333">
    <property type="entry name" value="SKP1/BTB/POZ_sf"/>
</dbReference>
<evidence type="ECO:0000256" key="9">
    <source>
        <dbReference type="RuleBase" id="RU000505"/>
    </source>
</evidence>
<keyword evidence="3" id="KW-0677">Repeat</keyword>
<dbReference type="InterPro" id="IPR015915">
    <property type="entry name" value="Kelch-typ_b-propeller"/>
</dbReference>
<evidence type="ECO:0000256" key="8">
    <source>
        <dbReference type="PROSITE-ProRule" id="PRU00843"/>
    </source>
</evidence>
<evidence type="ECO:0000259" key="12">
    <source>
        <dbReference type="PROSITE" id="PS51510"/>
    </source>
</evidence>
<dbReference type="FunFam" id="1.10.135.10:FF:000009">
    <property type="entry name" value="Arginine kinase, putative"/>
    <property type="match status" value="1"/>
</dbReference>
<reference evidence="13" key="1">
    <citation type="journal article" date="2008" name="Nature">
        <title>The amphioxus genome and the evolution of the chordate karyotype.</title>
        <authorList>
            <consortium name="US DOE Joint Genome Institute (JGI-PGF)"/>
            <person name="Putnam N.H."/>
            <person name="Butts T."/>
            <person name="Ferrier D.E.K."/>
            <person name="Furlong R.F."/>
            <person name="Hellsten U."/>
            <person name="Kawashima T."/>
            <person name="Robinson-Rechavi M."/>
            <person name="Shoguchi E."/>
            <person name="Terry A."/>
            <person name="Yu J.-K."/>
            <person name="Benito-Gutierrez E.L."/>
            <person name="Dubchak I."/>
            <person name="Garcia-Fernandez J."/>
            <person name="Gibson-Brown J.J."/>
            <person name="Grigoriev I.V."/>
            <person name="Horton A.C."/>
            <person name="de Jong P.J."/>
            <person name="Jurka J."/>
            <person name="Kapitonov V.V."/>
            <person name="Kohara Y."/>
            <person name="Kuroki Y."/>
            <person name="Lindquist E."/>
            <person name="Lucas S."/>
            <person name="Osoegawa K."/>
            <person name="Pennacchio L.A."/>
            <person name="Salamov A.A."/>
            <person name="Satou Y."/>
            <person name="Sauka-Spengler T."/>
            <person name="Schmutz J."/>
            <person name="Shin-I T."/>
            <person name="Toyoda A."/>
            <person name="Bronner-Fraser M."/>
            <person name="Fujiyama A."/>
            <person name="Holland L.Z."/>
            <person name="Holland P.W.H."/>
            <person name="Satoh N."/>
            <person name="Rokhsar D.S."/>
        </authorList>
    </citation>
    <scope>NUCLEOTIDE SEQUENCE [LARGE SCALE GENOMIC DNA]</scope>
    <source>
        <strain evidence="13">S238N-H82</strain>
        <tissue evidence="13">Testes</tissue>
    </source>
</reference>
<dbReference type="SMART" id="SM00225">
    <property type="entry name" value="BTB"/>
    <property type="match status" value="1"/>
</dbReference>
<dbReference type="GO" id="GO:0005524">
    <property type="term" value="F:ATP binding"/>
    <property type="evidence" value="ECO:0007669"/>
    <property type="project" value="UniProtKB-UniRule"/>
</dbReference>
<dbReference type="InterPro" id="IPR011705">
    <property type="entry name" value="BACK"/>
</dbReference>
<proteinExistence type="inferred from homology"/>
<dbReference type="EMBL" id="GG666493">
    <property type="protein sequence ID" value="EEN62944.1"/>
    <property type="molecule type" value="Genomic_DNA"/>
</dbReference>
<dbReference type="PROSITE" id="PS51510">
    <property type="entry name" value="PHOSPHAGEN_KINASE_C"/>
    <property type="match status" value="1"/>
</dbReference>
<dbReference type="AlphaFoldDB" id="C3YA35"/>
<dbReference type="InterPro" id="IPR022414">
    <property type="entry name" value="ATP-guanido_PTrfase_cat"/>
</dbReference>
<dbReference type="Gene3D" id="3.30.710.10">
    <property type="entry name" value="Potassium Channel Kv1.1, Chain A"/>
    <property type="match status" value="1"/>
</dbReference>
<evidence type="ECO:0000256" key="6">
    <source>
        <dbReference type="ARBA" id="ARBA00022840"/>
    </source>
</evidence>
<evidence type="ECO:0008006" key="14">
    <source>
        <dbReference type="Google" id="ProtNLM"/>
    </source>
</evidence>
<evidence type="ECO:0000259" key="11">
    <source>
        <dbReference type="PROSITE" id="PS51509"/>
    </source>
</evidence>
<dbReference type="Pfam" id="PF01344">
    <property type="entry name" value="Kelch_1"/>
    <property type="match status" value="3"/>
</dbReference>
<dbReference type="FunFam" id="1.25.40.420:FF:000001">
    <property type="entry name" value="Kelch-like family member 12"/>
    <property type="match status" value="1"/>
</dbReference>
<dbReference type="InParanoid" id="C3YA35"/>
<dbReference type="PROSITE" id="PS50097">
    <property type="entry name" value="BTB"/>
    <property type="match status" value="1"/>
</dbReference>
<dbReference type="Pfam" id="PF07707">
    <property type="entry name" value="BACK"/>
    <property type="match status" value="1"/>
</dbReference>
<name>C3YA35_BRAFL</name>
<evidence type="ECO:0000256" key="1">
    <source>
        <dbReference type="ARBA" id="ARBA00022441"/>
    </source>
</evidence>
<evidence type="ECO:0000256" key="2">
    <source>
        <dbReference type="ARBA" id="ARBA00022679"/>
    </source>
</evidence>
<dbReference type="PANTHER" id="PTHR24412">
    <property type="entry name" value="KELCH PROTEIN"/>
    <property type="match status" value="1"/>
</dbReference>
<dbReference type="SMART" id="SM00612">
    <property type="entry name" value="Kelch"/>
    <property type="match status" value="4"/>
</dbReference>
<dbReference type="InterPro" id="IPR036802">
    <property type="entry name" value="ATP-guanido_PTrfase_N_sf"/>
</dbReference>
<keyword evidence="1" id="KW-0880">Kelch repeat</keyword>
<evidence type="ECO:0000256" key="3">
    <source>
        <dbReference type="ARBA" id="ARBA00022737"/>
    </source>
</evidence>
<feature type="binding site" evidence="8">
    <location>
        <position position="122"/>
    </location>
    <ligand>
        <name>ATP</name>
        <dbReference type="ChEBI" id="CHEBI:30616"/>
    </ligand>
</feature>
<keyword evidence="2 8" id="KW-0808">Transferase</keyword>
<keyword evidence="6 8" id="KW-0067">ATP-binding</keyword>
<evidence type="ECO:0000259" key="10">
    <source>
        <dbReference type="PROSITE" id="PS50097"/>
    </source>
</evidence>
<dbReference type="InterPro" id="IPR000210">
    <property type="entry name" value="BTB/POZ_dom"/>
</dbReference>
<comment type="caution">
    <text evidence="8">Lacks conserved residue(s) required for the propagation of feature annotation.</text>
</comment>
<protein>
    <recommendedName>
        <fullName evidence="14">BTB domain-containing protein</fullName>
    </recommendedName>
</protein>
<dbReference type="Gene3D" id="1.10.135.10">
    <property type="entry name" value="ATP:guanido phosphotransferase, N-terminal domain"/>
    <property type="match status" value="1"/>
</dbReference>
<dbReference type="Gene3D" id="2.120.10.80">
    <property type="entry name" value="Kelch-type beta propeller"/>
    <property type="match status" value="2"/>
</dbReference>
<feature type="binding site" evidence="8">
    <location>
        <begin position="181"/>
        <end position="185"/>
    </location>
    <ligand>
        <name>ATP</name>
        <dbReference type="ChEBI" id="CHEBI:30616"/>
    </ligand>
</feature>
<dbReference type="InterPro" id="IPR022415">
    <property type="entry name" value="ATP-guanido_PTrfase_AS"/>
</dbReference>
<accession>C3YA35</accession>
<dbReference type="GO" id="GO:0016301">
    <property type="term" value="F:kinase activity"/>
    <property type="evidence" value="ECO:0007669"/>
    <property type="project" value="UniProtKB-KW"/>
</dbReference>
<dbReference type="SUPFAM" id="SSF54695">
    <property type="entry name" value="POZ domain"/>
    <property type="match status" value="1"/>
</dbReference>
<dbReference type="SMART" id="SM00875">
    <property type="entry name" value="BACK"/>
    <property type="match status" value="1"/>
</dbReference>
<dbReference type="eggNOG" id="KOG3581">
    <property type="taxonomic scope" value="Eukaryota"/>
</dbReference>